<dbReference type="OrthoDB" id="9801056at2"/>
<comment type="similarity">
    <text evidence="2">Belongs to the NAD(P)-dependent epimerase/dehydratase family.</text>
</comment>
<dbReference type="EMBL" id="SNWF01000005">
    <property type="protein sequence ID" value="TDN90022.1"/>
    <property type="molecule type" value="Genomic_DNA"/>
</dbReference>
<proteinExistence type="inferred from homology"/>
<dbReference type="RefSeq" id="WP_112992094.1">
    <property type="nucleotide sequence ID" value="NZ_PTLZ01000002.1"/>
</dbReference>
<accession>A0A4R6G6D4</accession>
<dbReference type="Pfam" id="PF01370">
    <property type="entry name" value="Epimerase"/>
    <property type="match status" value="1"/>
</dbReference>
<feature type="domain" description="NAD-dependent epimerase/dehydratase" evidence="3">
    <location>
        <begin position="4"/>
        <end position="231"/>
    </location>
</feature>
<reference evidence="4 5" key="1">
    <citation type="submission" date="2019-03" db="EMBL/GenBank/DDBJ databases">
        <title>Genomic Encyclopedia of Type Strains, Phase IV (KMG-IV): sequencing the most valuable type-strain genomes for metagenomic binning, comparative biology and taxonomic classification.</title>
        <authorList>
            <person name="Goeker M."/>
        </authorList>
    </citation>
    <scope>NUCLEOTIDE SEQUENCE [LARGE SCALE GENOMIC DNA]</scope>
    <source>
        <strain evidence="4 5">DSM 18555</strain>
    </source>
</reference>
<dbReference type="InterPro" id="IPR036291">
    <property type="entry name" value="NAD(P)-bd_dom_sf"/>
</dbReference>
<organism evidence="4 5">
    <name type="scientific">Herminiimonas fonticola</name>
    <dbReference type="NCBI Taxonomy" id="303380"/>
    <lineage>
        <taxon>Bacteria</taxon>
        <taxon>Pseudomonadati</taxon>
        <taxon>Pseudomonadota</taxon>
        <taxon>Betaproteobacteria</taxon>
        <taxon>Burkholderiales</taxon>
        <taxon>Oxalobacteraceae</taxon>
        <taxon>Herminiimonas</taxon>
    </lineage>
</organism>
<dbReference type="PANTHER" id="PTHR43000">
    <property type="entry name" value="DTDP-D-GLUCOSE 4,6-DEHYDRATASE-RELATED"/>
    <property type="match status" value="1"/>
</dbReference>
<dbReference type="AlphaFoldDB" id="A0A4R6G6D4"/>
<protein>
    <submittedName>
        <fullName evidence="4">Nucleoside-diphosphate-sugar epimerase</fullName>
    </submittedName>
</protein>
<evidence type="ECO:0000256" key="1">
    <source>
        <dbReference type="ARBA" id="ARBA00005125"/>
    </source>
</evidence>
<evidence type="ECO:0000313" key="4">
    <source>
        <dbReference type="EMBL" id="TDN90022.1"/>
    </source>
</evidence>
<dbReference type="Gene3D" id="3.40.50.720">
    <property type="entry name" value="NAD(P)-binding Rossmann-like Domain"/>
    <property type="match status" value="1"/>
</dbReference>
<comment type="pathway">
    <text evidence="1">Bacterial outer membrane biogenesis; LPS O-antigen biosynthesis.</text>
</comment>
<evidence type="ECO:0000313" key="5">
    <source>
        <dbReference type="Proteomes" id="UP000294737"/>
    </source>
</evidence>
<keyword evidence="5" id="KW-1185">Reference proteome</keyword>
<dbReference type="CDD" id="cd05232">
    <property type="entry name" value="UDP_G4E_4_SDR_e"/>
    <property type="match status" value="1"/>
</dbReference>
<dbReference type="Proteomes" id="UP000294737">
    <property type="component" value="Unassembled WGS sequence"/>
</dbReference>
<name>A0A4R6G6D4_9BURK</name>
<evidence type="ECO:0000259" key="3">
    <source>
        <dbReference type="Pfam" id="PF01370"/>
    </source>
</evidence>
<gene>
    <name evidence="4" type="ORF">EV677_2093</name>
</gene>
<dbReference type="SUPFAM" id="SSF51735">
    <property type="entry name" value="NAD(P)-binding Rossmann-fold domains"/>
    <property type="match status" value="1"/>
</dbReference>
<sequence length="314" mass="34237">MNLLITGANGFVGHPLCMEMSQRQYSVRAAARSFCNFDHLPEEKISRVLVSDINGDTNWSSALTGIDVVIHLAARVHVMQDHSVNPLAEFRQTNVAGTEHLARAAAASGVKRFVYVSSIKVNGESTRRDEMFVESDKVCPQDPYGISKWEAEQALQRVAKETGLEIVIVRPPLVYGPKVKGNFAQMLKVVRKGIPLPLAEVDNLRSLIYVGNLVDALILCATHPASAGQTYLVSDDEDVSTSNLLHELGKAMGCPACLLPCPPILLRLGGSLFGKSEQVERLLGSLRVDSGKIRRELGWVPPYSLLQGLQATVI</sequence>
<comment type="caution">
    <text evidence="4">The sequence shown here is derived from an EMBL/GenBank/DDBJ whole genome shotgun (WGS) entry which is preliminary data.</text>
</comment>
<evidence type="ECO:0000256" key="2">
    <source>
        <dbReference type="ARBA" id="ARBA00007637"/>
    </source>
</evidence>
<dbReference type="InterPro" id="IPR001509">
    <property type="entry name" value="Epimerase_deHydtase"/>
</dbReference>